<gene>
    <name evidence="1" type="ORF">Pint_26569</name>
</gene>
<protein>
    <submittedName>
        <fullName evidence="1">Uncharacterized protein</fullName>
    </submittedName>
</protein>
<dbReference type="EMBL" id="CM047740">
    <property type="protein sequence ID" value="KAJ0039510.1"/>
    <property type="molecule type" value="Genomic_DNA"/>
</dbReference>
<evidence type="ECO:0000313" key="1">
    <source>
        <dbReference type="EMBL" id="KAJ0039510.1"/>
    </source>
</evidence>
<reference evidence="2" key="1">
    <citation type="journal article" date="2023" name="G3 (Bethesda)">
        <title>Genome assembly and association tests identify interacting loci associated with vigor, precocity, and sex in interspecific pistachio rootstocks.</title>
        <authorList>
            <person name="Palmer W."/>
            <person name="Jacygrad E."/>
            <person name="Sagayaradj S."/>
            <person name="Cavanaugh K."/>
            <person name="Han R."/>
            <person name="Bertier L."/>
            <person name="Beede B."/>
            <person name="Kafkas S."/>
            <person name="Golino D."/>
            <person name="Preece J."/>
            <person name="Michelmore R."/>
        </authorList>
    </citation>
    <scope>NUCLEOTIDE SEQUENCE [LARGE SCALE GENOMIC DNA]</scope>
</reference>
<keyword evidence="2" id="KW-1185">Reference proteome</keyword>
<evidence type="ECO:0000313" key="2">
    <source>
        <dbReference type="Proteomes" id="UP001163603"/>
    </source>
</evidence>
<organism evidence="1 2">
    <name type="scientific">Pistacia integerrima</name>
    <dbReference type="NCBI Taxonomy" id="434235"/>
    <lineage>
        <taxon>Eukaryota</taxon>
        <taxon>Viridiplantae</taxon>
        <taxon>Streptophyta</taxon>
        <taxon>Embryophyta</taxon>
        <taxon>Tracheophyta</taxon>
        <taxon>Spermatophyta</taxon>
        <taxon>Magnoliopsida</taxon>
        <taxon>eudicotyledons</taxon>
        <taxon>Gunneridae</taxon>
        <taxon>Pentapetalae</taxon>
        <taxon>rosids</taxon>
        <taxon>malvids</taxon>
        <taxon>Sapindales</taxon>
        <taxon>Anacardiaceae</taxon>
        <taxon>Pistacia</taxon>
    </lineage>
</organism>
<proteinExistence type="predicted"/>
<sequence length="419" mass="49499">MGEVLELPRSTSELWKINWCKTSWYGMGFDCTTNTYKIVRVMEISHAEFDTEVHTLGTNSWRRIGSNPSCILSNCGVNAYGDMHWLRSNLKQHIEYETMIRSFDFKREEFKWIRYPNLKYFAHKSCIKVPLINLRGSLAIVNVLPYNEMEIWVMKDYDKKEYYWIEFTILMEITNCPSTSGKNKQQCYGNFPTHIVVDIFLRLPVKSLLRFRCVSKMWCSIIDSVSFANMYESARVEEPQILYSPPYLKREFKWTRHPKLEYYADLHKKNSLISLRGSLAIVSILVLKDYEKKDYYWYWVREFRLNIGVIRPDDIAYWQSSGTIMENFGACGHRGLFFDTFHHGHYVIDLQTNHIQHINECIPPEDYNSGVLDGLTFKRIVNSYTRSVLSLRNFGNPNANHGDHTYNFLKRVQSVYVNL</sequence>
<dbReference type="Proteomes" id="UP001163603">
    <property type="component" value="Chromosome 5"/>
</dbReference>
<name>A0ACC0YN70_9ROSI</name>
<accession>A0ACC0YN70</accession>
<comment type="caution">
    <text evidence="1">The sequence shown here is derived from an EMBL/GenBank/DDBJ whole genome shotgun (WGS) entry which is preliminary data.</text>
</comment>